<dbReference type="EMBL" id="BLLF01008429">
    <property type="protein sequence ID" value="GFH33376.1"/>
    <property type="molecule type" value="Genomic_DNA"/>
</dbReference>
<proteinExistence type="predicted"/>
<evidence type="ECO:0000313" key="1">
    <source>
        <dbReference type="EMBL" id="GFH33376.1"/>
    </source>
</evidence>
<feature type="non-terminal residue" evidence="1">
    <location>
        <position position="1"/>
    </location>
</feature>
<dbReference type="Proteomes" id="UP000485058">
    <property type="component" value="Unassembled WGS sequence"/>
</dbReference>
<dbReference type="AlphaFoldDB" id="A0A6A0AKJ7"/>
<comment type="caution">
    <text evidence="1">The sequence shown here is derived from an EMBL/GenBank/DDBJ whole genome shotgun (WGS) entry which is preliminary data.</text>
</comment>
<sequence>MGMAPLLANCMGYKPGYGPAVQQPTDI</sequence>
<gene>
    <name evidence="1" type="ORF">HaLaN_32741</name>
</gene>
<keyword evidence="2" id="KW-1185">Reference proteome</keyword>
<reference evidence="1 2" key="1">
    <citation type="submission" date="2020-02" db="EMBL/GenBank/DDBJ databases">
        <title>Draft genome sequence of Haematococcus lacustris strain NIES-144.</title>
        <authorList>
            <person name="Morimoto D."/>
            <person name="Nakagawa S."/>
            <person name="Yoshida T."/>
            <person name="Sawayama S."/>
        </authorList>
    </citation>
    <scope>NUCLEOTIDE SEQUENCE [LARGE SCALE GENOMIC DNA]</scope>
    <source>
        <strain evidence="1 2">NIES-144</strain>
    </source>
</reference>
<evidence type="ECO:0000313" key="2">
    <source>
        <dbReference type="Proteomes" id="UP000485058"/>
    </source>
</evidence>
<protein>
    <submittedName>
        <fullName evidence="1">Uncharacterized protein</fullName>
    </submittedName>
</protein>
<name>A0A6A0AKJ7_HAELA</name>
<feature type="non-terminal residue" evidence="1">
    <location>
        <position position="27"/>
    </location>
</feature>
<accession>A0A6A0AKJ7</accession>
<organism evidence="1 2">
    <name type="scientific">Haematococcus lacustris</name>
    <name type="common">Green alga</name>
    <name type="synonym">Haematococcus pluvialis</name>
    <dbReference type="NCBI Taxonomy" id="44745"/>
    <lineage>
        <taxon>Eukaryota</taxon>
        <taxon>Viridiplantae</taxon>
        <taxon>Chlorophyta</taxon>
        <taxon>core chlorophytes</taxon>
        <taxon>Chlorophyceae</taxon>
        <taxon>CS clade</taxon>
        <taxon>Chlamydomonadales</taxon>
        <taxon>Haematococcaceae</taxon>
        <taxon>Haematococcus</taxon>
    </lineage>
</organism>